<dbReference type="EMBL" id="ML976977">
    <property type="protein sequence ID" value="KAF1963371.1"/>
    <property type="molecule type" value="Genomic_DNA"/>
</dbReference>
<evidence type="ECO:0000256" key="1">
    <source>
        <dbReference type="SAM" id="MobiDB-lite"/>
    </source>
</evidence>
<accession>A0A6A5UEN3</accession>
<proteinExistence type="predicted"/>
<reference evidence="2" key="1">
    <citation type="journal article" date="2020" name="Stud. Mycol.">
        <title>101 Dothideomycetes genomes: a test case for predicting lifestyles and emergence of pathogens.</title>
        <authorList>
            <person name="Haridas S."/>
            <person name="Albert R."/>
            <person name="Binder M."/>
            <person name="Bloem J."/>
            <person name="Labutti K."/>
            <person name="Salamov A."/>
            <person name="Andreopoulos B."/>
            <person name="Baker S."/>
            <person name="Barry K."/>
            <person name="Bills G."/>
            <person name="Bluhm B."/>
            <person name="Cannon C."/>
            <person name="Castanera R."/>
            <person name="Culley D."/>
            <person name="Daum C."/>
            <person name="Ezra D."/>
            <person name="Gonzalez J."/>
            <person name="Henrissat B."/>
            <person name="Kuo A."/>
            <person name="Liang C."/>
            <person name="Lipzen A."/>
            <person name="Lutzoni F."/>
            <person name="Magnuson J."/>
            <person name="Mondo S."/>
            <person name="Nolan M."/>
            <person name="Ohm R."/>
            <person name="Pangilinan J."/>
            <person name="Park H.-J."/>
            <person name="Ramirez L."/>
            <person name="Alfaro M."/>
            <person name="Sun H."/>
            <person name="Tritt A."/>
            <person name="Yoshinaga Y."/>
            <person name="Zwiers L.-H."/>
            <person name="Turgeon B."/>
            <person name="Goodwin S."/>
            <person name="Spatafora J."/>
            <person name="Crous P."/>
            <person name="Grigoriev I."/>
        </authorList>
    </citation>
    <scope>NUCLEOTIDE SEQUENCE</scope>
    <source>
        <strain evidence="2">CBS 675.92</strain>
    </source>
</reference>
<feature type="compositionally biased region" description="Basic and acidic residues" evidence="1">
    <location>
        <begin position="157"/>
        <end position="167"/>
    </location>
</feature>
<protein>
    <submittedName>
        <fullName evidence="2">Uncharacterized protein</fullName>
    </submittedName>
</protein>
<gene>
    <name evidence="2" type="ORF">CC80DRAFT_4302</name>
</gene>
<dbReference type="AlphaFoldDB" id="A0A6A5UEN3"/>
<dbReference type="Proteomes" id="UP000800035">
    <property type="component" value="Unassembled WGS sequence"/>
</dbReference>
<evidence type="ECO:0000313" key="2">
    <source>
        <dbReference type="EMBL" id="KAF1963371.1"/>
    </source>
</evidence>
<evidence type="ECO:0000313" key="3">
    <source>
        <dbReference type="Proteomes" id="UP000800035"/>
    </source>
</evidence>
<sequence length="203" mass="22564">MAEVADFLDLNECDGYLPPRTYQPPRALLAPNKVIAQLASVSQFTTAPSYQSFDILVHFIAVQLLASCYTILPATSASNLPLVQQRRGSRLITALRLHSYYRFTPAVGHHAREPSETSPWPGLYSGQSAEEGMADLTLRQWRLGKYNADLQDARRSSAYLERTREVSESSDGTTDNPQTTTNPPPRSQPQTQPQSPFVSNLIQ</sequence>
<organism evidence="2 3">
    <name type="scientific">Byssothecium circinans</name>
    <dbReference type="NCBI Taxonomy" id="147558"/>
    <lineage>
        <taxon>Eukaryota</taxon>
        <taxon>Fungi</taxon>
        <taxon>Dikarya</taxon>
        <taxon>Ascomycota</taxon>
        <taxon>Pezizomycotina</taxon>
        <taxon>Dothideomycetes</taxon>
        <taxon>Pleosporomycetidae</taxon>
        <taxon>Pleosporales</taxon>
        <taxon>Massarineae</taxon>
        <taxon>Massarinaceae</taxon>
        <taxon>Byssothecium</taxon>
    </lineage>
</organism>
<dbReference type="OrthoDB" id="3946545at2759"/>
<keyword evidence="3" id="KW-1185">Reference proteome</keyword>
<feature type="region of interest" description="Disordered" evidence="1">
    <location>
        <begin position="157"/>
        <end position="203"/>
    </location>
</feature>
<name>A0A6A5UEN3_9PLEO</name>